<dbReference type="AlphaFoldDB" id="A0A6N3F8X3"/>
<dbReference type="GO" id="GO:0005737">
    <property type="term" value="C:cytoplasm"/>
    <property type="evidence" value="ECO:0007669"/>
    <property type="project" value="InterPro"/>
</dbReference>
<dbReference type="Gene3D" id="3.40.50.620">
    <property type="entry name" value="HUPs"/>
    <property type="match status" value="1"/>
</dbReference>
<dbReference type="PANTHER" id="PTHR23090">
    <property type="entry name" value="NH 3 /GLUTAMINE-DEPENDENT NAD + SYNTHETASE"/>
    <property type="match status" value="1"/>
</dbReference>
<dbReference type="InterPro" id="IPR022310">
    <property type="entry name" value="NAD/GMP_synthase"/>
</dbReference>
<dbReference type="InterPro" id="IPR003694">
    <property type="entry name" value="NAD_synthase"/>
</dbReference>
<dbReference type="SUPFAM" id="SSF52402">
    <property type="entry name" value="Adenine nucleotide alpha hydrolases-like"/>
    <property type="match status" value="1"/>
</dbReference>
<protein>
    <recommendedName>
        <fullName evidence="7">Glutamine-dependent NAD(+) synthetase</fullName>
        <ecNumber evidence="7">6.3.5.1</ecNumber>
    </recommendedName>
    <alternativeName>
        <fullName evidence="7">NAD(+) synthase [glutamine-hydrolyzing]</fullName>
    </alternativeName>
</protein>
<evidence type="ECO:0000256" key="1">
    <source>
        <dbReference type="ARBA" id="ARBA00005188"/>
    </source>
</evidence>
<keyword evidence="4 7" id="KW-0547">Nucleotide-binding</keyword>
<dbReference type="Gene3D" id="3.60.110.10">
    <property type="entry name" value="Carbon-nitrogen hydrolase"/>
    <property type="match status" value="1"/>
</dbReference>
<gene>
    <name evidence="10" type="primary">nadE</name>
    <name evidence="10" type="ORF">VRLFYP33_02210</name>
</gene>
<evidence type="ECO:0000256" key="6">
    <source>
        <dbReference type="ARBA" id="ARBA00023027"/>
    </source>
</evidence>
<dbReference type="GO" id="GO:0009435">
    <property type="term" value="P:NAD+ biosynthetic process"/>
    <property type="evidence" value="ECO:0007669"/>
    <property type="project" value="UniProtKB-UniRule"/>
</dbReference>
<evidence type="ECO:0000256" key="4">
    <source>
        <dbReference type="ARBA" id="ARBA00022741"/>
    </source>
</evidence>
<keyword evidence="5 7" id="KW-0067">ATP-binding</keyword>
<evidence type="ECO:0000313" key="10">
    <source>
        <dbReference type="EMBL" id="VYU48376.1"/>
    </source>
</evidence>
<dbReference type="RefSeq" id="WP_156705725.1">
    <property type="nucleotide sequence ID" value="NZ_CACRUX010000097.1"/>
</dbReference>
<keyword evidence="3 7" id="KW-0436">Ligase</keyword>
<reference evidence="10" key="1">
    <citation type="submission" date="2019-11" db="EMBL/GenBank/DDBJ databases">
        <authorList>
            <person name="Feng L."/>
        </authorList>
    </citation>
    <scope>NUCLEOTIDE SEQUENCE</scope>
    <source>
        <strain evidence="10">VrattiLFYP33</strain>
    </source>
</reference>
<dbReference type="PIRSF" id="PIRSF006630">
    <property type="entry name" value="NADS_GAT"/>
    <property type="match status" value="1"/>
</dbReference>
<dbReference type="Pfam" id="PF02540">
    <property type="entry name" value="NAD_synthase"/>
    <property type="match status" value="1"/>
</dbReference>
<evidence type="ECO:0000256" key="3">
    <source>
        <dbReference type="ARBA" id="ARBA00022598"/>
    </source>
</evidence>
<evidence type="ECO:0000256" key="8">
    <source>
        <dbReference type="RuleBase" id="RU003811"/>
    </source>
</evidence>
<comment type="pathway">
    <text evidence="1 7">Cofactor biosynthesis; NAD(+) biosynthesis; NAD(+) from deamido-NAD(+) (L-Gln route): step 1/1.</text>
</comment>
<feature type="domain" description="CN hydrolase" evidence="9">
    <location>
        <begin position="2"/>
        <end position="290"/>
    </location>
</feature>
<dbReference type="NCBIfam" id="TIGR00552">
    <property type="entry name" value="nadE"/>
    <property type="match status" value="1"/>
</dbReference>
<dbReference type="GO" id="GO:0005524">
    <property type="term" value="F:ATP binding"/>
    <property type="evidence" value="ECO:0007669"/>
    <property type="project" value="UniProtKB-UniRule"/>
</dbReference>
<dbReference type="GO" id="GO:0004359">
    <property type="term" value="F:glutaminase activity"/>
    <property type="evidence" value="ECO:0007669"/>
    <property type="project" value="InterPro"/>
</dbReference>
<comment type="similarity">
    <text evidence="2 7">In the C-terminal section; belongs to the NAD synthetase family.</text>
</comment>
<dbReference type="SUPFAM" id="SSF56317">
    <property type="entry name" value="Carbon-nitrogen hydrolase"/>
    <property type="match status" value="1"/>
</dbReference>
<accession>A0A6N3F8X3</accession>
<proteinExistence type="inferred from homology"/>
<dbReference type="GO" id="GO:0003952">
    <property type="term" value="F:NAD+ synthase (glutamine-hydrolyzing) activity"/>
    <property type="evidence" value="ECO:0007669"/>
    <property type="project" value="UniProtKB-UniRule"/>
</dbReference>
<dbReference type="PANTHER" id="PTHR23090:SF9">
    <property type="entry name" value="GLUTAMINE-DEPENDENT NAD(+) SYNTHETASE"/>
    <property type="match status" value="1"/>
</dbReference>
<dbReference type="InterPro" id="IPR014729">
    <property type="entry name" value="Rossmann-like_a/b/a_fold"/>
</dbReference>
<dbReference type="EMBL" id="CACRUX010000097">
    <property type="protein sequence ID" value="VYU48376.1"/>
    <property type="molecule type" value="Genomic_DNA"/>
</dbReference>
<dbReference type="InterPro" id="IPR014445">
    <property type="entry name" value="Gln-dep_NAD_synthase"/>
</dbReference>
<evidence type="ECO:0000256" key="2">
    <source>
        <dbReference type="ARBA" id="ARBA00007145"/>
    </source>
</evidence>
<dbReference type="EC" id="6.3.5.1" evidence="7"/>
<dbReference type="InterPro" id="IPR036526">
    <property type="entry name" value="C-N_Hydrolase_sf"/>
</dbReference>
<dbReference type="CDD" id="cd00553">
    <property type="entry name" value="NAD_synthase"/>
    <property type="match status" value="1"/>
</dbReference>
<evidence type="ECO:0000256" key="7">
    <source>
        <dbReference type="PIRNR" id="PIRNR006630"/>
    </source>
</evidence>
<dbReference type="CDD" id="cd07570">
    <property type="entry name" value="GAT_Gln-NAD-synth"/>
    <property type="match status" value="1"/>
</dbReference>
<comment type="catalytic activity">
    <reaction evidence="7">
        <text>deamido-NAD(+) + L-glutamine + ATP + H2O = L-glutamate + AMP + diphosphate + NAD(+) + H(+)</text>
        <dbReference type="Rhea" id="RHEA:24384"/>
        <dbReference type="ChEBI" id="CHEBI:15377"/>
        <dbReference type="ChEBI" id="CHEBI:15378"/>
        <dbReference type="ChEBI" id="CHEBI:29985"/>
        <dbReference type="ChEBI" id="CHEBI:30616"/>
        <dbReference type="ChEBI" id="CHEBI:33019"/>
        <dbReference type="ChEBI" id="CHEBI:57540"/>
        <dbReference type="ChEBI" id="CHEBI:58359"/>
        <dbReference type="ChEBI" id="CHEBI:58437"/>
        <dbReference type="ChEBI" id="CHEBI:456215"/>
        <dbReference type="EC" id="6.3.5.1"/>
    </reaction>
</comment>
<sequence length="670" mass="74787">MIRIGMGQIEITPGNPRKNRDIILQAIEYAKALRLDLLILPELALSGYLIGDVWDQPAFVNECVAMGETIIKSTDNIAVIFGNVGLDPDKTNFDGRPRKFNAIFAAQNGELITPQESPYPFIIKTLNPNYRFFNEARYFTPLPTVAQELHRPVEELLGLLPFTFKNGEMFNVAPLLCEDSWDENYSFSPTTTLADKSTIQDVPIDAFINISASPFTLGKNERRHRLFSERAKELETPVFYINSVGLQNNGKSICTFDGQSTVYNQAGQVVAQLPAYEATVQPVLMAKTSEATTVENADSPITENSRNVTTEARYEVVDLYDNQTVIKTPVKSEAPLEVAQIYRALHYGLKSFLKQTGIKKIVIGVSGGIDSALNAALYATVLDPSQIYLVNMPTRFNSTPTKDLAAQLAKNLGCQYAVCPVEDSLTLTVNQFESLTFEGPNGSEQVKVSSFVKENIQARDRSARILAGLAASVGGAFTCNGNKTEFTIGYATLYGDLAGFLAASGDLWKYQVYDLANYLNREIFKREVIPQGTIDIIPSAELSENQDITKGQGDPLQYEYHDRLFKSFIEPWNRMTPEDLLLAYKENRLEAILNLPKPISHYFDSASDFIADLERWWNSFAGLAVAKRIQSPPIIVVSRRAYGGDLLESQMAPYYTEKYFELKEELLQLQ</sequence>
<comment type="similarity">
    <text evidence="8">Belongs to the NAD synthetase family.</text>
</comment>
<name>A0A6N3F8X3_9FIRM</name>
<organism evidence="10">
    <name type="scientific">Veillonella ratti</name>
    <dbReference type="NCBI Taxonomy" id="103892"/>
    <lineage>
        <taxon>Bacteria</taxon>
        <taxon>Bacillati</taxon>
        <taxon>Bacillota</taxon>
        <taxon>Negativicutes</taxon>
        <taxon>Veillonellales</taxon>
        <taxon>Veillonellaceae</taxon>
        <taxon>Veillonella</taxon>
    </lineage>
</organism>
<keyword evidence="6 7" id="KW-0520">NAD</keyword>
<evidence type="ECO:0000256" key="5">
    <source>
        <dbReference type="ARBA" id="ARBA00022840"/>
    </source>
</evidence>
<dbReference type="InterPro" id="IPR003010">
    <property type="entry name" value="C-N_Hydrolase"/>
</dbReference>
<dbReference type="UniPathway" id="UPA00253">
    <property type="reaction ID" value="UER00334"/>
</dbReference>
<dbReference type="PROSITE" id="PS50263">
    <property type="entry name" value="CN_HYDROLASE"/>
    <property type="match status" value="1"/>
</dbReference>
<evidence type="ECO:0000259" key="9">
    <source>
        <dbReference type="PROSITE" id="PS50263"/>
    </source>
</evidence>